<dbReference type="PROSITE" id="PS01331">
    <property type="entry name" value="THYMIDYLATE_KINASE"/>
    <property type="match status" value="1"/>
</dbReference>
<proteinExistence type="inferred from homology"/>
<keyword evidence="7 11" id="KW-0418">Kinase</keyword>
<dbReference type="InterPro" id="IPR039430">
    <property type="entry name" value="Thymidylate_kin-like_dom"/>
</dbReference>
<keyword evidence="14" id="KW-1185">Reference proteome</keyword>
<evidence type="ECO:0000313" key="14">
    <source>
        <dbReference type="Proteomes" id="UP000605099"/>
    </source>
</evidence>
<evidence type="ECO:0000256" key="11">
    <source>
        <dbReference type="HAMAP-Rule" id="MF_00165"/>
    </source>
</evidence>
<comment type="similarity">
    <text evidence="1 11">Belongs to the thymidylate kinase family.</text>
</comment>
<evidence type="ECO:0000256" key="4">
    <source>
        <dbReference type="ARBA" id="ARBA00022679"/>
    </source>
</evidence>
<keyword evidence="6 11" id="KW-0547">Nucleotide-binding</keyword>
<protein>
    <recommendedName>
        <fullName evidence="3 11">Thymidylate kinase</fullName>
        <ecNumber evidence="2 11">2.7.4.9</ecNumber>
    </recommendedName>
    <alternativeName>
        <fullName evidence="9 11">dTMP kinase</fullName>
    </alternativeName>
</protein>
<comment type="caution">
    <text evidence="13">The sequence shown here is derived from an EMBL/GenBank/DDBJ whole genome shotgun (WGS) entry which is preliminary data.</text>
</comment>
<dbReference type="EMBL" id="BMLK01000015">
    <property type="protein sequence ID" value="GGN54993.1"/>
    <property type="molecule type" value="Genomic_DNA"/>
</dbReference>
<dbReference type="GO" id="GO:0016301">
    <property type="term" value="F:kinase activity"/>
    <property type="evidence" value="ECO:0007669"/>
    <property type="project" value="UniProtKB-KW"/>
</dbReference>
<evidence type="ECO:0000256" key="3">
    <source>
        <dbReference type="ARBA" id="ARBA00017144"/>
    </source>
</evidence>
<evidence type="ECO:0000256" key="8">
    <source>
        <dbReference type="ARBA" id="ARBA00022840"/>
    </source>
</evidence>
<dbReference type="NCBIfam" id="TIGR00041">
    <property type="entry name" value="DTMP_kinase"/>
    <property type="match status" value="1"/>
</dbReference>
<comment type="function">
    <text evidence="11">Phosphorylation of dTMP to form dTDP in both de novo and salvage pathways of dTTP synthesis.</text>
</comment>
<evidence type="ECO:0000256" key="1">
    <source>
        <dbReference type="ARBA" id="ARBA00009776"/>
    </source>
</evidence>
<evidence type="ECO:0000256" key="10">
    <source>
        <dbReference type="ARBA" id="ARBA00048743"/>
    </source>
</evidence>
<reference evidence="14" key="1">
    <citation type="journal article" date="2019" name="Int. J. Syst. Evol. Microbiol.">
        <title>The Global Catalogue of Microorganisms (GCM) 10K type strain sequencing project: providing services to taxonomists for standard genome sequencing and annotation.</title>
        <authorList>
            <consortium name="The Broad Institute Genomics Platform"/>
            <consortium name="The Broad Institute Genome Sequencing Center for Infectious Disease"/>
            <person name="Wu L."/>
            <person name="Ma J."/>
        </authorList>
    </citation>
    <scope>NUCLEOTIDE SEQUENCE [LARGE SCALE GENOMIC DNA]</scope>
    <source>
        <strain evidence="14">CGMCC 1.6784</strain>
    </source>
</reference>
<evidence type="ECO:0000256" key="6">
    <source>
        <dbReference type="ARBA" id="ARBA00022741"/>
    </source>
</evidence>
<evidence type="ECO:0000259" key="12">
    <source>
        <dbReference type="Pfam" id="PF02223"/>
    </source>
</evidence>
<dbReference type="HAMAP" id="MF_00165">
    <property type="entry name" value="Thymidylate_kinase"/>
    <property type="match status" value="1"/>
</dbReference>
<dbReference type="Proteomes" id="UP000605099">
    <property type="component" value="Unassembled WGS sequence"/>
</dbReference>
<feature type="domain" description="Thymidylate kinase-like" evidence="12">
    <location>
        <begin position="9"/>
        <end position="201"/>
    </location>
</feature>
<keyword evidence="5 11" id="KW-0545">Nucleotide biosynthesis</keyword>
<evidence type="ECO:0000256" key="7">
    <source>
        <dbReference type="ARBA" id="ARBA00022777"/>
    </source>
</evidence>
<accession>A0ABQ2JRJ7</accession>
<gene>
    <name evidence="11 13" type="primary">tmk</name>
    <name evidence="13" type="ORF">GCM10011349_31200</name>
</gene>
<sequence length="215" mass="22612">MTTGRFIALEGGEGAGKSTQARLLAQALRARGIEVVVTREPGGTPGAEAIRKLLLEGAPGDEGAGWNPRAEALLFAAARSDHVESLIRPTLARGGWVVCDRFLDSSRAYQGGGGGLSDDDIIALHTIGSQGMLPDLTVLIEVAPDVAAQRLALRDTHGTDRIGGRDTAYHARVAQAFATFAETEPQRFARIDGNGTPEETRAGVWDALIPLLPPA</sequence>
<dbReference type="InterPro" id="IPR018094">
    <property type="entry name" value="Thymidylate_kinase"/>
</dbReference>
<evidence type="ECO:0000256" key="9">
    <source>
        <dbReference type="ARBA" id="ARBA00029962"/>
    </source>
</evidence>
<dbReference type="CDD" id="cd01672">
    <property type="entry name" value="TMPK"/>
    <property type="match status" value="1"/>
</dbReference>
<dbReference type="RefSeq" id="WP_188821064.1">
    <property type="nucleotide sequence ID" value="NZ_BMLK01000015.1"/>
</dbReference>
<dbReference type="Pfam" id="PF02223">
    <property type="entry name" value="Thymidylate_kin"/>
    <property type="match status" value="1"/>
</dbReference>
<dbReference type="InterPro" id="IPR027417">
    <property type="entry name" value="P-loop_NTPase"/>
</dbReference>
<dbReference type="Gene3D" id="3.40.50.300">
    <property type="entry name" value="P-loop containing nucleotide triphosphate hydrolases"/>
    <property type="match status" value="1"/>
</dbReference>
<keyword evidence="8 11" id="KW-0067">ATP-binding</keyword>
<evidence type="ECO:0000256" key="5">
    <source>
        <dbReference type="ARBA" id="ARBA00022727"/>
    </source>
</evidence>
<comment type="catalytic activity">
    <reaction evidence="10 11">
        <text>dTMP + ATP = dTDP + ADP</text>
        <dbReference type="Rhea" id="RHEA:13517"/>
        <dbReference type="ChEBI" id="CHEBI:30616"/>
        <dbReference type="ChEBI" id="CHEBI:58369"/>
        <dbReference type="ChEBI" id="CHEBI:63528"/>
        <dbReference type="ChEBI" id="CHEBI:456216"/>
        <dbReference type="EC" id="2.7.4.9"/>
    </reaction>
</comment>
<dbReference type="PANTHER" id="PTHR10344:SF4">
    <property type="entry name" value="UMP-CMP KINASE 2, MITOCHONDRIAL"/>
    <property type="match status" value="1"/>
</dbReference>
<name>A0ABQ2JRJ7_9SPHN</name>
<keyword evidence="4 11" id="KW-0808">Transferase</keyword>
<evidence type="ECO:0000313" key="13">
    <source>
        <dbReference type="EMBL" id="GGN54993.1"/>
    </source>
</evidence>
<dbReference type="EC" id="2.7.4.9" evidence="2 11"/>
<dbReference type="SUPFAM" id="SSF52540">
    <property type="entry name" value="P-loop containing nucleoside triphosphate hydrolases"/>
    <property type="match status" value="1"/>
</dbReference>
<organism evidence="13 14">
    <name type="scientific">Novosphingobium indicum</name>
    <dbReference type="NCBI Taxonomy" id="462949"/>
    <lineage>
        <taxon>Bacteria</taxon>
        <taxon>Pseudomonadati</taxon>
        <taxon>Pseudomonadota</taxon>
        <taxon>Alphaproteobacteria</taxon>
        <taxon>Sphingomonadales</taxon>
        <taxon>Sphingomonadaceae</taxon>
        <taxon>Novosphingobium</taxon>
    </lineage>
</organism>
<dbReference type="PANTHER" id="PTHR10344">
    <property type="entry name" value="THYMIDYLATE KINASE"/>
    <property type="match status" value="1"/>
</dbReference>
<dbReference type="InterPro" id="IPR018095">
    <property type="entry name" value="Thymidylate_kin_CS"/>
</dbReference>
<evidence type="ECO:0000256" key="2">
    <source>
        <dbReference type="ARBA" id="ARBA00012980"/>
    </source>
</evidence>
<feature type="binding site" evidence="11">
    <location>
        <begin position="11"/>
        <end position="18"/>
    </location>
    <ligand>
        <name>ATP</name>
        <dbReference type="ChEBI" id="CHEBI:30616"/>
    </ligand>
</feature>